<dbReference type="PANTHER" id="PTHR42760:SF40">
    <property type="entry name" value="3-OXOACYL-[ACYL-CARRIER-PROTEIN] REDUCTASE, CHLOROPLASTIC"/>
    <property type="match status" value="1"/>
</dbReference>
<proteinExistence type="inferred from homology"/>
<dbReference type="InterPro" id="IPR036291">
    <property type="entry name" value="NAD(P)-bd_dom_sf"/>
</dbReference>
<dbReference type="GO" id="GO:0030497">
    <property type="term" value="P:fatty acid elongation"/>
    <property type="evidence" value="ECO:0007669"/>
    <property type="project" value="TreeGrafter"/>
</dbReference>
<dbReference type="EMBL" id="VSIY01000004">
    <property type="protein sequence ID" value="TYB82308.1"/>
    <property type="molecule type" value="Genomic_DNA"/>
</dbReference>
<dbReference type="PANTHER" id="PTHR42760">
    <property type="entry name" value="SHORT-CHAIN DEHYDROGENASES/REDUCTASES FAMILY MEMBER"/>
    <property type="match status" value="1"/>
</dbReference>
<feature type="domain" description="Ketoreductase" evidence="3">
    <location>
        <begin position="10"/>
        <end position="193"/>
    </location>
</feature>
<comment type="similarity">
    <text evidence="1">Belongs to the short-chain dehydrogenases/reductases (SDR) family.</text>
</comment>
<protein>
    <submittedName>
        <fullName evidence="4">SDR family oxidoreductase</fullName>
    </submittedName>
</protein>
<dbReference type="Proteomes" id="UP000322080">
    <property type="component" value="Unassembled WGS sequence"/>
</dbReference>
<dbReference type="SUPFAM" id="SSF51735">
    <property type="entry name" value="NAD(P)-binding Rossmann-fold domains"/>
    <property type="match status" value="1"/>
</dbReference>
<dbReference type="PRINTS" id="PR00080">
    <property type="entry name" value="SDRFAMILY"/>
</dbReference>
<sequence length="258" mass="26869">MKDRYSLTGKNIIVTGAGQGIGRRIAECILELGGAVTAVDIRPEGLEALAAENPDAELMTVTLDITDPDAVDTMVAASADRFGAVAGLVNNAAIVKPAMIHKMTMDQWRDVIDVDLTGVFVCLQAVSKHWIALDKDGKGQGGAIVNIASEAGRSGVIGQVNYSAAKAGLIGMTASSARELARYGIRVNAVSFGVVETPMTEHLLSDETRKQRVMATVALGRVATTDEVALPVCFMLSDAASYVTGQTLGASGGAYISI</sequence>
<name>A0A5D0RNV3_9RHOB</name>
<keyword evidence="2" id="KW-0560">Oxidoreductase</keyword>
<dbReference type="InterPro" id="IPR057326">
    <property type="entry name" value="KR_dom"/>
</dbReference>
<gene>
    <name evidence="4" type="ORF">FVF75_06195</name>
</gene>
<dbReference type="InterPro" id="IPR002347">
    <property type="entry name" value="SDR_fam"/>
</dbReference>
<evidence type="ECO:0000259" key="3">
    <source>
        <dbReference type="SMART" id="SM00822"/>
    </source>
</evidence>
<keyword evidence="5" id="KW-1185">Reference proteome</keyword>
<reference evidence="4 5" key="1">
    <citation type="submission" date="2019-08" db="EMBL/GenBank/DDBJ databases">
        <title>Identification of a novel species of the genus Boseongicola.</title>
        <authorList>
            <person name="Zhang X.-Q."/>
        </authorList>
    </citation>
    <scope>NUCLEOTIDE SEQUENCE [LARGE SCALE GENOMIC DNA]</scope>
    <source>
        <strain evidence="4 5">HY14</strain>
    </source>
</reference>
<dbReference type="SMART" id="SM00822">
    <property type="entry name" value="PKS_KR"/>
    <property type="match status" value="1"/>
</dbReference>
<dbReference type="FunFam" id="3.40.50.720:FF:000173">
    <property type="entry name" value="3-oxoacyl-[acyl-carrier protein] reductase"/>
    <property type="match status" value="1"/>
</dbReference>
<evidence type="ECO:0000256" key="2">
    <source>
        <dbReference type="ARBA" id="ARBA00023002"/>
    </source>
</evidence>
<dbReference type="Gene3D" id="3.40.50.720">
    <property type="entry name" value="NAD(P)-binding Rossmann-like Domain"/>
    <property type="match status" value="1"/>
</dbReference>
<organism evidence="4 5">
    <name type="scientific">Maritimibacter fusiformis</name>
    <dbReference type="NCBI Taxonomy" id="2603819"/>
    <lineage>
        <taxon>Bacteria</taxon>
        <taxon>Pseudomonadati</taxon>
        <taxon>Pseudomonadota</taxon>
        <taxon>Alphaproteobacteria</taxon>
        <taxon>Rhodobacterales</taxon>
        <taxon>Roseobacteraceae</taxon>
        <taxon>Maritimibacter</taxon>
    </lineage>
</organism>
<dbReference type="Pfam" id="PF13561">
    <property type="entry name" value="adh_short_C2"/>
    <property type="match status" value="1"/>
</dbReference>
<evidence type="ECO:0000313" key="5">
    <source>
        <dbReference type="Proteomes" id="UP000322080"/>
    </source>
</evidence>
<accession>A0A5D0RNV3</accession>
<dbReference type="RefSeq" id="WP_148377071.1">
    <property type="nucleotide sequence ID" value="NZ_VSIY01000004.1"/>
</dbReference>
<comment type="caution">
    <text evidence="4">The sequence shown here is derived from an EMBL/GenBank/DDBJ whole genome shotgun (WGS) entry which is preliminary data.</text>
</comment>
<dbReference type="AlphaFoldDB" id="A0A5D0RNV3"/>
<evidence type="ECO:0000256" key="1">
    <source>
        <dbReference type="ARBA" id="ARBA00006484"/>
    </source>
</evidence>
<dbReference type="PRINTS" id="PR00081">
    <property type="entry name" value="GDHRDH"/>
</dbReference>
<evidence type="ECO:0000313" key="4">
    <source>
        <dbReference type="EMBL" id="TYB82308.1"/>
    </source>
</evidence>
<dbReference type="GO" id="GO:0016616">
    <property type="term" value="F:oxidoreductase activity, acting on the CH-OH group of donors, NAD or NADP as acceptor"/>
    <property type="evidence" value="ECO:0007669"/>
    <property type="project" value="UniProtKB-ARBA"/>
</dbReference>